<proteinExistence type="predicted"/>
<keyword evidence="1" id="KW-0812">Transmembrane</keyword>
<dbReference type="OrthoDB" id="9946835at2"/>
<keyword evidence="3" id="KW-1185">Reference proteome</keyword>
<evidence type="ECO:0000313" key="2">
    <source>
        <dbReference type="EMBL" id="RFU18067.1"/>
    </source>
</evidence>
<dbReference type="AlphaFoldDB" id="A0A372ISZ4"/>
<keyword evidence="1" id="KW-1133">Transmembrane helix</keyword>
<name>A0A372ISZ4_9BACT</name>
<dbReference type="Proteomes" id="UP000264702">
    <property type="component" value="Unassembled WGS sequence"/>
</dbReference>
<dbReference type="RefSeq" id="WP_117297118.1">
    <property type="nucleotide sequence ID" value="NZ_QVQT02000001.1"/>
</dbReference>
<evidence type="ECO:0000313" key="3">
    <source>
        <dbReference type="Proteomes" id="UP000264702"/>
    </source>
</evidence>
<accession>A0A372ISZ4</accession>
<organism evidence="2 3">
    <name type="scientific">Paracidobacterium acidisoli</name>
    <dbReference type="NCBI Taxonomy" id="2303751"/>
    <lineage>
        <taxon>Bacteria</taxon>
        <taxon>Pseudomonadati</taxon>
        <taxon>Acidobacteriota</taxon>
        <taxon>Terriglobia</taxon>
        <taxon>Terriglobales</taxon>
        <taxon>Acidobacteriaceae</taxon>
        <taxon>Paracidobacterium</taxon>
    </lineage>
</organism>
<feature type="transmembrane region" description="Helical" evidence="1">
    <location>
        <begin position="162"/>
        <end position="181"/>
    </location>
</feature>
<reference evidence="2 3" key="1">
    <citation type="submission" date="2018-08" db="EMBL/GenBank/DDBJ databases">
        <title>Acidipila sp. 4G-K13, an acidobacterium isolated from forest soil.</title>
        <authorList>
            <person name="Gao Z.-H."/>
            <person name="Qiu L.-H."/>
        </authorList>
    </citation>
    <scope>NUCLEOTIDE SEQUENCE [LARGE SCALE GENOMIC DNA]</scope>
    <source>
        <strain evidence="2 3">4G-K13</strain>
    </source>
</reference>
<feature type="transmembrane region" description="Helical" evidence="1">
    <location>
        <begin position="125"/>
        <end position="150"/>
    </location>
</feature>
<keyword evidence="1" id="KW-0472">Membrane</keyword>
<evidence type="ECO:0000256" key="1">
    <source>
        <dbReference type="SAM" id="Phobius"/>
    </source>
</evidence>
<sequence>MLYLADAPSSLALAWHQSGEFCLRTAAAVARHPLAVLVAAAVPAAERGYVLMQSRTLPRLRLTLLEALVTLWRVLLCVVAIWAALSGSEWLRLRQRVGVAESWQLALQHLGKHIGNHLRVVLWEYVLFIAGFALLNFAITALVRALGAAGKSRLQTPEHRRAAISVLRNLILVPLAVIYLVETLRPMFQ</sequence>
<comment type="caution">
    <text evidence="2">The sequence shown here is derived from an EMBL/GenBank/DDBJ whole genome shotgun (WGS) entry which is preliminary data.</text>
</comment>
<feature type="transmembrane region" description="Helical" evidence="1">
    <location>
        <begin position="62"/>
        <end position="85"/>
    </location>
</feature>
<dbReference type="EMBL" id="QVQT01000001">
    <property type="protein sequence ID" value="RFU18067.1"/>
    <property type="molecule type" value="Genomic_DNA"/>
</dbReference>
<protein>
    <submittedName>
        <fullName evidence="2">Uncharacterized protein</fullName>
    </submittedName>
</protein>
<gene>
    <name evidence="2" type="ORF">D0Y96_00310</name>
</gene>